<evidence type="ECO:0000256" key="2">
    <source>
        <dbReference type="ARBA" id="ARBA00023125"/>
    </source>
</evidence>
<dbReference type="InterPro" id="IPR036286">
    <property type="entry name" value="LexA/Signal_pep-like_sf"/>
</dbReference>
<dbReference type="HOGENOM" id="CLU_066192_1_2_0"/>
<dbReference type="SUPFAM" id="SSF51306">
    <property type="entry name" value="LexA/Signal peptidase"/>
    <property type="match status" value="1"/>
</dbReference>
<sequence>MSSANPNEVAVWLRELRVRLRLRQDQVEAHSATIGESCRISQSYLSKLERGTKTLSSLTPQKMNALRLIYRVSPEEWASHTGLSVVTGHGEDDVVGGLEFVRVPVHALAAAGLPLSEDGSSIIDTELVPREEFKNGMVVLEVQGESMTSSDGGLRHGDRIYVDVNDLELREGKVYVLHVQGGGILVKRVRRFDGDFWLTSDNPEFPPIRPDQVTLVGRVYYHQPRGRRL</sequence>
<dbReference type="Proteomes" id="UP000010467">
    <property type="component" value="Chromosome"/>
</dbReference>
<dbReference type="Pfam" id="PF00717">
    <property type="entry name" value="Peptidase_S24"/>
    <property type="match status" value="1"/>
</dbReference>
<keyword evidence="2" id="KW-0238">DNA-binding</keyword>
<dbReference type="InterPro" id="IPR010982">
    <property type="entry name" value="Lambda_DNA-bd_dom_sf"/>
</dbReference>
<evidence type="ECO:0000313" key="6">
    <source>
        <dbReference type="Proteomes" id="UP000010467"/>
    </source>
</evidence>
<dbReference type="RefSeq" id="WP_015236271.1">
    <property type="nucleotide sequence ID" value="NC_019793.1"/>
</dbReference>
<dbReference type="AlphaFoldDB" id="L0A3F2"/>
<evidence type="ECO:0000256" key="3">
    <source>
        <dbReference type="ARBA" id="ARBA00023163"/>
    </source>
</evidence>
<feature type="domain" description="HTH cro/C1-type" evidence="4">
    <location>
        <begin position="12"/>
        <end position="77"/>
    </location>
</feature>
<protein>
    <submittedName>
        <fullName evidence="5">SOS response transcriptional repressor, RecA-mediated autopeptidase</fullName>
    </submittedName>
</protein>
<dbReference type="InterPro" id="IPR039418">
    <property type="entry name" value="LexA-like"/>
</dbReference>
<dbReference type="InterPro" id="IPR001387">
    <property type="entry name" value="Cro/C1-type_HTH"/>
</dbReference>
<dbReference type="GO" id="GO:0003677">
    <property type="term" value="F:DNA binding"/>
    <property type="evidence" value="ECO:0007669"/>
    <property type="project" value="UniProtKB-KW"/>
</dbReference>
<reference evidence="6" key="1">
    <citation type="submission" date="2012-03" db="EMBL/GenBank/DDBJ databases">
        <title>Complete sequence of chromosome of Deinococcus peraridilitoris DSM 19664.</title>
        <authorList>
            <person name="Lucas S."/>
            <person name="Copeland A."/>
            <person name="Lapidus A."/>
            <person name="Glavina del Rio T."/>
            <person name="Dalin E."/>
            <person name="Tice H."/>
            <person name="Bruce D."/>
            <person name="Goodwin L."/>
            <person name="Pitluck S."/>
            <person name="Peters L."/>
            <person name="Mikhailova N."/>
            <person name="Lu M."/>
            <person name="Kyrpides N."/>
            <person name="Mavromatis K."/>
            <person name="Ivanova N."/>
            <person name="Brettin T."/>
            <person name="Detter J.C."/>
            <person name="Han C."/>
            <person name="Larimer F."/>
            <person name="Land M."/>
            <person name="Hauser L."/>
            <person name="Markowitz V."/>
            <person name="Cheng J.-F."/>
            <person name="Hugenholtz P."/>
            <person name="Woyke T."/>
            <person name="Wu D."/>
            <person name="Pukall R."/>
            <person name="Steenblock K."/>
            <person name="Brambilla E."/>
            <person name="Klenk H.-P."/>
            <person name="Eisen J.A."/>
        </authorList>
    </citation>
    <scope>NUCLEOTIDE SEQUENCE [LARGE SCALE GENOMIC DNA]</scope>
    <source>
        <strain evidence="6">DSM 19664 / LMG 22246 / CIP 109416 / KR-200</strain>
    </source>
</reference>
<name>L0A3F2_DEIPD</name>
<gene>
    <name evidence="5" type="ordered locus">Deipe_2501</name>
</gene>
<dbReference type="SUPFAM" id="SSF47413">
    <property type="entry name" value="lambda repressor-like DNA-binding domains"/>
    <property type="match status" value="1"/>
</dbReference>
<accession>L0A3F2</accession>
<keyword evidence="3" id="KW-0804">Transcription</keyword>
<dbReference type="CDD" id="cd06529">
    <property type="entry name" value="S24_LexA-like"/>
    <property type="match status" value="1"/>
</dbReference>
<evidence type="ECO:0000256" key="1">
    <source>
        <dbReference type="ARBA" id="ARBA00023015"/>
    </source>
</evidence>
<dbReference type="STRING" id="937777.Deipe_2501"/>
<organism evidence="5 6">
    <name type="scientific">Deinococcus peraridilitoris (strain DSM 19664 / LMG 22246 / CIP 109416 / KR-200)</name>
    <dbReference type="NCBI Taxonomy" id="937777"/>
    <lineage>
        <taxon>Bacteria</taxon>
        <taxon>Thermotogati</taxon>
        <taxon>Deinococcota</taxon>
        <taxon>Deinococci</taxon>
        <taxon>Deinococcales</taxon>
        <taxon>Deinococcaceae</taxon>
        <taxon>Deinococcus</taxon>
    </lineage>
</organism>
<dbReference type="Gene3D" id="1.10.260.40">
    <property type="entry name" value="lambda repressor-like DNA-binding domains"/>
    <property type="match status" value="1"/>
</dbReference>
<dbReference type="OrthoDB" id="64161at2"/>
<dbReference type="KEGG" id="dpd:Deipe_2501"/>
<evidence type="ECO:0000313" key="5">
    <source>
        <dbReference type="EMBL" id="AFZ67969.1"/>
    </source>
</evidence>
<keyword evidence="6" id="KW-1185">Reference proteome</keyword>
<keyword evidence="1" id="KW-0805">Transcription regulation</keyword>
<dbReference type="eggNOG" id="COG2932">
    <property type="taxonomic scope" value="Bacteria"/>
</dbReference>
<dbReference type="SMART" id="SM00530">
    <property type="entry name" value="HTH_XRE"/>
    <property type="match status" value="1"/>
</dbReference>
<dbReference type="Gene3D" id="2.10.109.10">
    <property type="entry name" value="Umud Fragment, subunit A"/>
    <property type="match status" value="1"/>
</dbReference>
<dbReference type="PANTHER" id="PTHR40661">
    <property type="match status" value="1"/>
</dbReference>
<dbReference type="PATRIC" id="fig|937777.3.peg.2507"/>
<evidence type="ECO:0000259" key="4">
    <source>
        <dbReference type="SMART" id="SM00530"/>
    </source>
</evidence>
<proteinExistence type="predicted"/>
<dbReference type="InterPro" id="IPR015927">
    <property type="entry name" value="Peptidase_S24_S26A/B/C"/>
</dbReference>
<dbReference type="EMBL" id="CP003382">
    <property type="protein sequence ID" value="AFZ67969.1"/>
    <property type="molecule type" value="Genomic_DNA"/>
</dbReference>
<dbReference type="PANTHER" id="PTHR40661:SF3">
    <property type="entry name" value="FELS-1 PROPHAGE TRANSCRIPTIONAL REGULATOR"/>
    <property type="match status" value="1"/>
</dbReference>